<dbReference type="EMBL" id="JAACNO010001584">
    <property type="protein sequence ID" value="KAF4139080.1"/>
    <property type="molecule type" value="Genomic_DNA"/>
</dbReference>
<evidence type="ECO:0000313" key="3">
    <source>
        <dbReference type="Proteomes" id="UP000704712"/>
    </source>
</evidence>
<sequence>MESSWIIPDGHEKVHYIEMSRFSCVCWIKSVGALQGDGGLIRNTSLTLKNTAGLYAKINYTEATGAVKAADKQLQKFLEFYAAPLVAGLTMLNHHFEYLDLASEVVAVSKLHSFGHLYNALDILDLYGEMIFTPSRAAAVRGAYYRTYLLSSALKATAIDAVARGESVRSTADSVSSKGLLDKAADICSEELFDTRVLSRDMLKLHDNLTDAFSEMYGVLAPGNVRYPNDVDEVTLRVIRICDCLRPNGELDVRALPGGPYGGIELISDNPAKGMCRKAGEVIESTFSLEVCEQRYFMFPSRVFDEPKSAEPARSESDRQKKHIPLQGSRRKRKKKKKQKKSKKSKTGQATGGATIKVGAAEIDELSDVTNMLQGLLDSLRQKATAAFSTLRDPRLPVSSKANECSSLNRTSARMRDAFFSESSLILHLMQRFHRINNPEVTVPVVAKVRELCATGPELTKFMVFTARIGACVGKMPQAREIMICWRSDCWICVFTRRGSRIIGS</sequence>
<gene>
    <name evidence="2" type="ORF">GN958_ATG11742</name>
</gene>
<dbReference type="AlphaFoldDB" id="A0A8S9UEL0"/>
<feature type="compositionally biased region" description="Basic residues" evidence="1">
    <location>
        <begin position="320"/>
        <end position="346"/>
    </location>
</feature>
<feature type="compositionally biased region" description="Basic and acidic residues" evidence="1">
    <location>
        <begin position="308"/>
        <end position="319"/>
    </location>
</feature>
<feature type="region of interest" description="Disordered" evidence="1">
    <location>
        <begin position="308"/>
        <end position="353"/>
    </location>
</feature>
<evidence type="ECO:0000256" key="1">
    <source>
        <dbReference type="SAM" id="MobiDB-lite"/>
    </source>
</evidence>
<reference evidence="2" key="1">
    <citation type="submission" date="2020-03" db="EMBL/GenBank/DDBJ databases">
        <title>Hybrid Assembly of Korean Phytophthora infestans isolates.</title>
        <authorList>
            <person name="Prokchorchik M."/>
            <person name="Lee Y."/>
            <person name="Seo J."/>
            <person name="Cho J.-H."/>
            <person name="Park Y.-E."/>
            <person name="Jang D.-C."/>
            <person name="Im J.-S."/>
            <person name="Choi J.-G."/>
            <person name="Park H.-J."/>
            <person name="Lee G.-B."/>
            <person name="Lee Y.-G."/>
            <person name="Hong S.-Y."/>
            <person name="Cho K."/>
            <person name="Sohn K.H."/>
        </authorList>
    </citation>
    <scope>NUCLEOTIDE SEQUENCE</scope>
    <source>
        <strain evidence="2">KR_2_A2</strain>
    </source>
</reference>
<name>A0A8S9UEL0_PHYIN</name>
<comment type="caution">
    <text evidence="2">The sequence shown here is derived from an EMBL/GenBank/DDBJ whole genome shotgun (WGS) entry which is preliminary data.</text>
</comment>
<accession>A0A8S9UEL0</accession>
<dbReference type="Proteomes" id="UP000704712">
    <property type="component" value="Unassembled WGS sequence"/>
</dbReference>
<evidence type="ECO:0000313" key="2">
    <source>
        <dbReference type="EMBL" id="KAF4139080.1"/>
    </source>
</evidence>
<proteinExistence type="predicted"/>
<organism evidence="2 3">
    <name type="scientific">Phytophthora infestans</name>
    <name type="common">Potato late blight agent</name>
    <name type="synonym">Botrytis infestans</name>
    <dbReference type="NCBI Taxonomy" id="4787"/>
    <lineage>
        <taxon>Eukaryota</taxon>
        <taxon>Sar</taxon>
        <taxon>Stramenopiles</taxon>
        <taxon>Oomycota</taxon>
        <taxon>Peronosporomycetes</taxon>
        <taxon>Peronosporales</taxon>
        <taxon>Peronosporaceae</taxon>
        <taxon>Phytophthora</taxon>
    </lineage>
</organism>
<protein>
    <submittedName>
        <fullName evidence="2">Uncharacterized protein</fullName>
    </submittedName>
</protein>